<dbReference type="Proteomes" id="UP000824176">
    <property type="component" value="Unassembled WGS sequence"/>
</dbReference>
<keyword evidence="1" id="KW-0812">Transmembrane</keyword>
<feature type="transmembrane region" description="Helical" evidence="1">
    <location>
        <begin position="12"/>
        <end position="36"/>
    </location>
</feature>
<comment type="caution">
    <text evidence="3">The sequence shown here is derived from an EMBL/GenBank/DDBJ whole genome shotgun (WGS) entry which is preliminary data.</text>
</comment>
<evidence type="ECO:0000313" key="4">
    <source>
        <dbReference type="Proteomes" id="UP000824176"/>
    </source>
</evidence>
<gene>
    <name evidence="3" type="ORF">H9804_04835</name>
</gene>
<keyword evidence="1" id="KW-0472">Membrane</keyword>
<proteinExistence type="predicted"/>
<dbReference type="Pfam" id="PF18153">
    <property type="entry name" value="Cap15_CD_rec"/>
    <property type="match status" value="1"/>
</dbReference>
<reference evidence="3" key="2">
    <citation type="submission" date="2021-04" db="EMBL/GenBank/DDBJ databases">
        <authorList>
            <person name="Gilroy R."/>
        </authorList>
    </citation>
    <scope>NUCLEOTIDE SEQUENCE</scope>
    <source>
        <strain evidence="3">ChiW4-1371</strain>
    </source>
</reference>
<reference evidence="3" key="1">
    <citation type="journal article" date="2021" name="PeerJ">
        <title>Extensive microbial diversity within the chicken gut microbiome revealed by metagenomics and culture.</title>
        <authorList>
            <person name="Gilroy R."/>
            <person name="Ravi A."/>
            <person name="Getino M."/>
            <person name="Pursley I."/>
            <person name="Horton D.L."/>
            <person name="Alikhan N.F."/>
            <person name="Baker D."/>
            <person name="Gharbi K."/>
            <person name="Hall N."/>
            <person name="Watson M."/>
            <person name="Adriaenssens E.M."/>
            <person name="Foster-Nyarko E."/>
            <person name="Jarju S."/>
            <person name="Secka A."/>
            <person name="Antonio M."/>
            <person name="Oren A."/>
            <person name="Chaudhuri R.R."/>
            <person name="La Ragione R."/>
            <person name="Hildebrand F."/>
            <person name="Pallen M.J."/>
        </authorList>
    </citation>
    <scope>NUCLEOTIDE SEQUENCE</scope>
    <source>
        <strain evidence="3">ChiW4-1371</strain>
    </source>
</reference>
<evidence type="ECO:0000256" key="1">
    <source>
        <dbReference type="SAM" id="Phobius"/>
    </source>
</evidence>
<accession>A0A9D2GUH3</accession>
<feature type="transmembrane region" description="Helical" evidence="1">
    <location>
        <begin position="42"/>
        <end position="60"/>
    </location>
</feature>
<name>A0A9D2GUH3_9BACT</name>
<evidence type="ECO:0000313" key="3">
    <source>
        <dbReference type="EMBL" id="HIZ89250.1"/>
    </source>
</evidence>
<evidence type="ECO:0000259" key="2">
    <source>
        <dbReference type="Pfam" id="PF18153"/>
    </source>
</evidence>
<organism evidence="3 4">
    <name type="scientific">Candidatus Mucispirillum faecigallinarum</name>
    <dbReference type="NCBI Taxonomy" id="2838699"/>
    <lineage>
        <taxon>Bacteria</taxon>
        <taxon>Pseudomonadati</taxon>
        <taxon>Deferribacterota</taxon>
        <taxon>Deferribacteres</taxon>
        <taxon>Deferribacterales</taxon>
        <taxon>Mucispirillaceae</taxon>
        <taxon>Mucispirillum</taxon>
    </lineage>
</organism>
<sequence>MKKEIYKYMYVFIIIYILVDLCLKIEFNSISIVLIWDTIHNNIIQYIFLFMFFIYEKYLWKCMPFHNIPKLHKKYEGTFKSSYDNKERKMYVKINQTLFGTSVTVKTEESQSYTVAANFDITDNYKRLIYTYHNEAKAEYNERSPQHYGTTILDVEDKNELIGKYYTDRKTTGDIVLHKSTN</sequence>
<keyword evidence="1" id="KW-1133">Transmembrane helix</keyword>
<dbReference type="AlphaFoldDB" id="A0A9D2GUH3"/>
<dbReference type="EMBL" id="DXAQ01000076">
    <property type="protein sequence ID" value="HIZ89250.1"/>
    <property type="molecule type" value="Genomic_DNA"/>
</dbReference>
<dbReference type="InterPro" id="IPR041208">
    <property type="entry name" value="Cap15"/>
</dbReference>
<feature type="domain" description="CD-NTase-associated protein 15" evidence="2">
    <location>
        <begin position="67"/>
        <end position="179"/>
    </location>
</feature>
<protein>
    <recommendedName>
        <fullName evidence="2">CD-NTase-associated protein 15 domain-containing protein</fullName>
    </recommendedName>
</protein>